<dbReference type="GO" id="GO:0016740">
    <property type="term" value="F:transferase activity"/>
    <property type="evidence" value="ECO:0007669"/>
    <property type="project" value="UniProtKB-KW"/>
</dbReference>
<dbReference type="SUPFAM" id="SSF141523">
    <property type="entry name" value="L,D-transpeptidase catalytic domain-like"/>
    <property type="match status" value="1"/>
</dbReference>
<keyword evidence="3" id="KW-0808">Transferase</keyword>
<evidence type="ECO:0000256" key="6">
    <source>
        <dbReference type="ARBA" id="ARBA00023316"/>
    </source>
</evidence>
<organism evidence="9 10">
    <name type="scientific">Enhydrobacter aerosaccus</name>
    <dbReference type="NCBI Taxonomy" id="225324"/>
    <lineage>
        <taxon>Bacteria</taxon>
        <taxon>Pseudomonadati</taxon>
        <taxon>Pseudomonadota</taxon>
        <taxon>Alphaproteobacteria</taxon>
        <taxon>Hyphomicrobiales</taxon>
        <taxon>Enhydrobacter</taxon>
    </lineage>
</organism>
<evidence type="ECO:0000256" key="5">
    <source>
        <dbReference type="ARBA" id="ARBA00022984"/>
    </source>
</evidence>
<dbReference type="AlphaFoldDB" id="A0A1T4JXR2"/>
<dbReference type="InterPro" id="IPR002477">
    <property type="entry name" value="Peptidoglycan-bd-like"/>
</dbReference>
<protein>
    <submittedName>
        <fullName evidence="9">Murein L,D-transpeptidase YcbB/YkuD</fullName>
    </submittedName>
</protein>
<dbReference type="UniPathway" id="UPA00219"/>
<feature type="active site" description="Nucleophile" evidence="7">
    <location>
        <position position="428"/>
    </location>
</feature>
<evidence type="ECO:0000256" key="7">
    <source>
        <dbReference type="PROSITE-ProRule" id="PRU01373"/>
    </source>
</evidence>
<evidence type="ECO:0000313" key="10">
    <source>
        <dbReference type="Proteomes" id="UP000190092"/>
    </source>
</evidence>
<evidence type="ECO:0000256" key="4">
    <source>
        <dbReference type="ARBA" id="ARBA00022960"/>
    </source>
</evidence>
<gene>
    <name evidence="9" type="ORF">SAMN02745126_00559</name>
</gene>
<dbReference type="PROSITE" id="PS52029">
    <property type="entry name" value="LD_TPASE"/>
    <property type="match status" value="1"/>
</dbReference>
<dbReference type="Pfam" id="PF01471">
    <property type="entry name" value="PG_binding_1"/>
    <property type="match status" value="1"/>
</dbReference>
<evidence type="ECO:0000259" key="8">
    <source>
        <dbReference type="PROSITE" id="PS52029"/>
    </source>
</evidence>
<reference evidence="10" key="1">
    <citation type="submission" date="2017-02" db="EMBL/GenBank/DDBJ databases">
        <authorList>
            <person name="Varghese N."/>
            <person name="Submissions S."/>
        </authorList>
    </citation>
    <scope>NUCLEOTIDE SEQUENCE [LARGE SCALE GENOMIC DNA]</scope>
    <source>
        <strain evidence="10">ATCC 27094</strain>
    </source>
</reference>
<dbReference type="InterPro" id="IPR052905">
    <property type="entry name" value="LD-transpeptidase_YkuD-like"/>
</dbReference>
<dbReference type="InterPro" id="IPR005490">
    <property type="entry name" value="LD_TPept_cat_dom"/>
</dbReference>
<dbReference type="InterPro" id="IPR036365">
    <property type="entry name" value="PGBD-like_sf"/>
</dbReference>
<sequence>MDESASREYKLRVKRVHFLVGLLALIAPVLGSDPSLAADHLWTGSRAAEARAAALLGAIRAAGDHGLDPDWYRLADLEKAVSPGGDQDRAEQLLTDAFVAYASDVSTGRVRANSVDKDIDIQQRKADRSELLKQAADATDFPAWLASLPPKGDYPLLQKTLATLRLKRKTATFTAVPSGDALKPGMIDSRVPLLRKRLAELDMAVPVAGPVSDLYDEPLAAVIKTYQATKGLTVDGVIGAKTTQSLNTGLDERIDQVVANLERRRWLPEDLGSRYVFVNAGDYSMVFVNGGRPVFHSLVIVGTAKNPTPEIASVMHGFQINPYWTVPQSISGEEYLPMLRRDPNALAASGFRIFSSWSDNDSEIDPSTVDWNAINPKAFPFRIRQDPGANNALGYIFFPFANKYGIYMHDTATRWLFTEGSRNFSHGCIRLQNPLDFVEKVYGSRGFDKDKVRAAIDDGQQVGYGFPEPVRLYVTYRTVTANAEGSVSFRDDVYGRDRRVVQAMGRPRS</sequence>
<dbReference type="OrthoDB" id="9778545at2"/>
<dbReference type="SUPFAM" id="SSF47090">
    <property type="entry name" value="PGBD-like"/>
    <property type="match status" value="1"/>
</dbReference>
<dbReference type="EMBL" id="FUWJ01000001">
    <property type="protein sequence ID" value="SJZ34943.1"/>
    <property type="molecule type" value="Genomic_DNA"/>
</dbReference>
<keyword evidence="5 7" id="KW-0573">Peptidoglycan synthesis</keyword>
<dbReference type="CDD" id="cd16913">
    <property type="entry name" value="YkuD_like"/>
    <property type="match status" value="1"/>
</dbReference>
<evidence type="ECO:0000256" key="1">
    <source>
        <dbReference type="ARBA" id="ARBA00004752"/>
    </source>
</evidence>
<dbReference type="Gene3D" id="1.10.101.10">
    <property type="entry name" value="PGBD-like superfamily/PGBD"/>
    <property type="match status" value="1"/>
</dbReference>
<evidence type="ECO:0000313" key="9">
    <source>
        <dbReference type="EMBL" id="SJZ34943.1"/>
    </source>
</evidence>
<comment type="similarity">
    <text evidence="2">Belongs to the YkuD family.</text>
</comment>
<feature type="active site" description="Proton donor/acceptor" evidence="7">
    <location>
        <position position="409"/>
    </location>
</feature>
<evidence type="ECO:0000256" key="3">
    <source>
        <dbReference type="ARBA" id="ARBA00022679"/>
    </source>
</evidence>
<dbReference type="InterPro" id="IPR045380">
    <property type="entry name" value="LD_TPept_scaffold_dom"/>
</dbReference>
<name>A0A1T4JXR2_9HYPH</name>
<dbReference type="Pfam" id="PF20142">
    <property type="entry name" value="Scaffold"/>
    <property type="match status" value="1"/>
</dbReference>
<keyword evidence="6 7" id="KW-0961">Cell wall biogenesis/degradation</keyword>
<comment type="pathway">
    <text evidence="1 7">Cell wall biogenesis; peptidoglycan biosynthesis.</text>
</comment>
<dbReference type="Pfam" id="PF03734">
    <property type="entry name" value="YkuD"/>
    <property type="match status" value="1"/>
</dbReference>
<dbReference type="STRING" id="225324.SAMN02745126_00559"/>
<dbReference type="Gene3D" id="2.40.440.10">
    <property type="entry name" value="L,D-transpeptidase catalytic domain-like"/>
    <property type="match status" value="1"/>
</dbReference>
<feature type="domain" description="L,D-TPase catalytic" evidence="8">
    <location>
        <begin position="274"/>
        <end position="455"/>
    </location>
</feature>
<accession>A0A1T4JXR2</accession>
<proteinExistence type="inferred from homology"/>
<evidence type="ECO:0000256" key="2">
    <source>
        <dbReference type="ARBA" id="ARBA00005992"/>
    </source>
</evidence>
<dbReference type="PANTHER" id="PTHR41533">
    <property type="entry name" value="L,D-TRANSPEPTIDASE HI_1667-RELATED"/>
    <property type="match status" value="1"/>
</dbReference>
<dbReference type="InterPro" id="IPR038063">
    <property type="entry name" value="Transpep_catalytic_dom"/>
</dbReference>
<dbReference type="PANTHER" id="PTHR41533:SF2">
    <property type="entry name" value="BLR7131 PROTEIN"/>
    <property type="match status" value="1"/>
</dbReference>
<dbReference type="InterPro" id="IPR036366">
    <property type="entry name" value="PGBDSf"/>
</dbReference>
<dbReference type="GO" id="GO:0009252">
    <property type="term" value="P:peptidoglycan biosynthetic process"/>
    <property type="evidence" value="ECO:0007669"/>
    <property type="project" value="UniProtKB-UniPathway"/>
</dbReference>
<dbReference type="GO" id="GO:0071555">
    <property type="term" value="P:cell wall organization"/>
    <property type="evidence" value="ECO:0007669"/>
    <property type="project" value="UniProtKB-UniRule"/>
</dbReference>
<keyword evidence="4 7" id="KW-0133">Cell shape</keyword>
<keyword evidence="10" id="KW-1185">Reference proteome</keyword>
<dbReference type="GO" id="GO:0004180">
    <property type="term" value="F:carboxypeptidase activity"/>
    <property type="evidence" value="ECO:0007669"/>
    <property type="project" value="UniProtKB-ARBA"/>
</dbReference>
<dbReference type="GO" id="GO:0008360">
    <property type="term" value="P:regulation of cell shape"/>
    <property type="evidence" value="ECO:0007669"/>
    <property type="project" value="UniProtKB-UniRule"/>
</dbReference>
<dbReference type="Proteomes" id="UP000190092">
    <property type="component" value="Unassembled WGS sequence"/>
</dbReference>